<evidence type="ECO:0000313" key="2">
    <source>
        <dbReference type="Proteomes" id="UP000315295"/>
    </source>
</evidence>
<accession>A0A540K6V7</accession>
<name>A0A540K6V7_MALBA</name>
<dbReference type="Proteomes" id="UP000315295">
    <property type="component" value="Unassembled WGS sequence"/>
</dbReference>
<reference evidence="1 2" key="1">
    <citation type="journal article" date="2019" name="G3 (Bethesda)">
        <title>Sequencing of a Wild Apple (Malus baccata) Genome Unravels the Differences Between Cultivated and Wild Apple Species Regarding Disease Resistance and Cold Tolerance.</title>
        <authorList>
            <person name="Chen X."/>
        </authorList>
    </citation>
    <scope>NUCLEOTIDE SEQUENCE [LARGE SCALE GENOMIC DNA]</scope>
    <source>
        <strain evidence="2">cv. Shandingzi</strain>
        <tissue evidence="1">Leaves</tissue>
    </source>
</reference>
<protein>
    <submittedName>
        <fullName evidence="1">Uncharacterized protein</fullName>
    </submittedName>
</protein>
<proteinExistence type="predicted"/>
<organism evidence="1 2">
    <name type="scientific">Malus baccata</name>
    <name type="common">Siberian crab apple</name>
    <name type="synonym">Pyrus baccata</name>
    <dbReference type="NCBI Taxonomy" id="106549"/>
    <lineage>
        <taxon>Eukaryota</taxon>
        <taxon>Viridiplantae</taxon>
        <taxon>Streptophyta</taxon>
        <taxon>Embryophyta</taxon>
        <taxon>Tracheophyta</taxon>
        <taxon>Spermatophyta</taxon>
        <taxon>Magnoliopsida</taxon>
        <taxon>eudicotyledons</taxon>
        <taxon>Gunneridae</taxon>
        <taxon>Pentapetalae</taxon>
        <taxon>rosids</taxon>
        <taxon>fabids</taxon>
        <taxon>Rosales</taxon>
        <taxon>Rosaceae</taxon>
        <taxon>Amygdaloideae</taxon>
        <taxon>Maleae</taxon>
        <taxon>Malus</taxon>
    </lineage>
</organism>
<comment type="caution">
    <text evidence="1">The sequence shown here is derived from an EMBL/GenBank/DDBJ whole genome shotgun (WGS) entry which is preliminary data.</text>
</comment>
<sequence length="82" mass="8680">MSIPLSLFQPHDSLIWTAENNGGSTTKSAYHVARSCSEASGDVPSGSHLNVDTRFLWKALWRAKIPGKVKIGGGVAGTLKDG</sequence>
<dbReference type="EMBL" id="VIEB01002217">
    <property type="protein sequence ID" value="TQD69955.1"/>
    <property type="molecule type" value="Genomic_DNA"/>
</dbReference>
<evidence type="ECO:0000313" key="1">
    <source>
        <dbReference type="EMBL" id="TQD69955.1"/>
    </source>
</evidence>
<dbReference type="AlphaFoldDB" id="A0A540K6V7"/>
<keyword evidence="2" id="KW-1185">Reference proteome</keyword>
<gene>
    <name evidence="1" type="ORF">C1H46_044511</name>
</gene>